<dbReference type="STRING" id="154538.A0A1M2W2U9"/>
<evidence type="ECO:0000256" key="1">
    <source>
        <dbReference type="ARBA" id="ARBA00004123"/>
    </source>
</evidence>
<comment type="subcellular location">
    <subcellularLocation>
        <location evidence="1">Nucleus</location>
    </subcellularLocation>
</comment>
<reference evidence="4 5" key="1">
    <citation type="submission" date="2016-10" db="EMBL/GenBank/DDBJ databases">
        <title>Genome sequence of the basidiomycete white-rot fungus Trametes pubescens.</title>
        <authorList>
            <person name="Makela M.R."/>
            <person name="Granchi Z."/>
            <person name="Peng M."/>
            <person name="De Vries R.P."/>
            <person name="Grigoriev I."/>
            <person name="Riley R."/>
            <person name="Hilden K."/>
        </authorList>
    </citation>
    <scope>NUCLEOTIDE SEQUENCE [LARGE SCALE GENOMIC DNA]</scope>
    <source>
        <strain evidence="4 5">FBCC735</strain>
    </source>
</reference>
<dbReference type="AlphaFoldDB" id="A0A1M2W2U9"/>
<proteinExistence type="predicted"/>
<name>A0A1M2W2U9_TRAPU</name>
<organism evidence="4 5">
    <name type="scientific">Trametes pubescens</name>
    <name type="common">White-rot fungus</name>
    <dbReference type="NCBI Taxonomy" id="154538"/>
    <lineage>
        <taxon>Eukaryota</taxon>
        <taxon>Fungi</taxon>
        <taxon>Dikarya</taxon>
        <taxon>Basidiomycota</taxon>
        <taxon>Agaricomycotina</taxon>
        <taxon>Agaricomycetes</taxon>
        <taxon>Polyporales</taxon>
        <taxon>Polyporaceae</taxon>
        <taxon>Trametes</taxon>
    </lineage>
</organism>
<dbReference type="GO" id="GO:0006261">
    <property type="term" value="P:DNA-templated DNA replication"/>
    <property type="evidence" value="ECO:0007669"/>
    <property type="project" value="TreeGrafter"/>
</dbReference>
<dbReference type="EMBL" id="MNAD01000321">
    <property type="protein sequence ID" value="OJT14187.1"/>
    <property type="molecule type" value="Genomic_DNA"/>
</dbReference>
<gene>
    <name evidence="4" type="ORF">TRAPUB_9298</name>
</gene>
<keyword evidence="5" id="KW-1185">Reference proteome</keyword>
<dbReference type="Pfam" id="PF09739">
    <property type="entry name" value="MCM_bind"/>
    <property type="match status" value="2"/>
</dbReference>
<dbReference type="InterPro" id="IPR019140">
    <property type="entry name" value="MCM_complex-bd"/>
</dbReference>
<protein>
    <submittedName>
        <fullName evidence="4">Mini-chromosome maintenance complex-binding protein</fullName>
    </submittedName>
</protein>
<evidence type="ECO:0000313" key="5">
    <source>
        <dbReference type="Proteomes" id="UP000184267"/>
    </source>
</evidence>
<dbReference type="GO" id="GO:0003682">
    <property type="term" value="F:chromatin binding"/>
    <property type="evidence" value="ECO:0007669"/>
    <property type="project" value="TreeGrafter"/>
</dbReference>
<dbReference type="OMA" id="EEHTEMI"/>
<feature type="region of interest" description="Disordered" evidence="3">
    <location>
        <begin position="300"/>
        <end position="330"/>
    </location>
</feature>
<comment type="caution">
    <text evidence="4">The sequence shown here is derived from an EMBL/GenBank/DDBJ whole genome shotgun (WGS) entry which is preliminary data.</text>
</comment>
<dbReference type="PANTHER" id="PTHR13489">
    <property type="entry name" value="MINI-CHROMOSOME MAINTENANCE COMPLEX-BINDING PROTEIN"/>
    <property type="match status" value="1"/>
</dbReference>
<evidence type="ECO:0000256" key="2">
    <source>
        <dbReference type="ARBA" id="ARBA00023242"/>
    </source>
</evidence>
<evidence type="ECO:0000256" key="3">
    <source>
        <dbReference type="SAM" id="MobiDB-lite"/>
    </source>
</evidence>
<dbReference type="GO" id="GO:0005634">
    <property type="term" value="C:nucleus"/>
    <property type="evidence" value="ECO:0007669"/>
    <property type="project" value="UniProtKB-SubCell"/>
</dbReference>
<feature type="region of interest" description="Disordered" evidence="3">
    <location>
        <begin position="243"/>
        <end position="262"/>
    </location>
</feature>
<sequence length="503" mass="55067">MTADYRLQSLDDPTAVIQELYRAHPTPDNFPRFVAEHFQNLFDSPNMFKRIPILDVRRPPESHRDRAVVRFRAMVQDTSLSTEMYLSKFSDGSCGGWGIYETEGGSSSSSPEVEYTNLRECSVLWATSVPAESKWCADELNGLRIVPGDSSSVPTSTAVSPWSYKYPHAESGHVGVQVKLYDREGAESYKSTEVVTFVGILSSEPCSLDHTSASPSDAPTLHVLFTQSHSPTFVDRPFRQERPAQDAHVISSADSQSSLRVSEDNSQVREQLISWIADEALGGDRVAAEWVLLSCISKGQSRHPPLHPPSLTVSRFPSPPVPTTTASTPSPAPALSTVLQLLLPLLHTLPLSLDTLNKSHFVPESKDEDLHAGVLQLPHGTVLLVTEGDVTEGQFLERGVMNVRALQDVMDAQTLPYIFPFSQFSFPTDVSCIVLSEGRKSAFFRTDLNVPLRAPTTPAAISALYKPADEVRLPSADKLAAFRDLVVGARGGKVQVPEATSED</sequence>
<dbReference type="PANTHER" id="PTHR13489:SF0">
    <property type="entry name" value="MINI-CHROMOSOME MAINTENANCE COMPLEX-BINDING PROTEIN"/>
    <property type="match status" value="1"/>
</dbReference>
<evidence type="ECO:0000313" key="4">
    <source>
        <dbReference type="EMBL" id="OJT14187.1"/>
    </source>
</evidence>
<dbReference type="Proteomes" id="UP000184267">
    <property type="component" value="Unassembled WGS sequence"/>
</dbReference>
<keyword evidence="2" id="KW-0539">Nucleus</keyword>
<accession>A0A1M2W2U9</accession>
<dbReference type="OrthoDB" id="329666at2759"/>